<gene>
    <name evidence="15" type="ORF">CEP52_003499</name>
</gene>
<evidence type="ECO:0000313" key="15">
    <source>
        <dbReference type="EMBL" id="RSM10651.1"/>
    </source>
</evidence>
<dbReference type="GO" id="GO:0005634">
    <property type="term" value="C:nucleus"/>
    <property type="evidence" value="ECO:0007669"/>
    <property type="project" value="UniProtKB-SubCell"/>
</dbReference>
<dbReference type="InterPro" id="IPR016181">
    <property type="entry name" value="Acyl_CoA_acyltransferase"/>
</dbReference>
<feature type="region of interest" description="Disordered" evidence="12">
    <location>
        <begin position="231"/>
        <end position="269"/>
    </location>
</feature>
<evidence type="ECO:0000256" key="11">
    <source>
        <dbReference type="ARBA" id="ARBA00049524"/>
    </source>
</evidence>
<comment type="subcellular location">
    <subcellularLocation>
        <location evidence="2">Cytoplasm</location>
    </subcellularLocation>
    <subcellularLocation>
        <location evidence="1">Nucleus</location>
    </subcellularLocation>
</comment>
<organism evidence="15 16">
    <name type="scientific">Fusarium oligoseptatum</name>
    <dbReference type="NCBI Taxonomy" id="2604345"/>
    <lineage>
        <taxon>Eukaryota</taxon>
        <taxon>Fungi</taxon>
        <taxon>Dikarya</taxon>
        <taxon>Ascomycota</taxon>
        <taxon>Pezizomycotina</taxon>
        <taxon>Sordariomycetes</taxon>
        <taxon>Hypocreomycetidae</taxon>
        <taxon>Hypocreales</taxon>
        <taxon>Nectriaceae</taxon>
        <taxon>Fusarium</taxon>
        <taxon>Fusarium solani species complex</taxon>
    </lineage>
</organism>
<evidence type="ECO:0000256" key="13">
    <source>
        <dbReference type="SAM" id="Phobius"/>
    </source>
</evidence>
<dbReference type="STRING" id="1325735.A0A428U8K9"/>
<keyword evidence="16" id="KW-1185">Reference proteome</keyword>
<evidence type="ECO:0000256" key="1">
    <source>
        <dbReference type="ARBA" id="ARBA00004123"/>
    </source>
</evidence>
<evidence type="ECO:0000256" key="7">
    <source>
        <dbReference type="ARBA" id="ARBA00022679"/>
    </source>
</evidence>
<dbReference type="PANTHER" id="PTHR20531">
    <property type="entry name" value="N-ALPHA-ACETYLTRANSFERASE 40"/>
    <property type="match status" value="1"/>
</dbReference>
<dbReference type="EMBL" id="NKCK01000022">
    <property type="protein sequence ID" value="RSM10651.1"/>
    <property type="molecule type" value="Genomic_DNA"/>
</dbReference>
<keyword evidence="6" id="KW-0963">Cytoplasm</keyword>
<evidence type="ECO:0000256" key="8">
    <source>
        <dbReference type="ARBA" id="ARBA00023242"/>
    </source>
</evidence>
<evidence type="ECO:0000256" key="4">
    <source>
        <dbReference type="ARBA" id="ARBA00012950"/>
    </source>
</evidence>
<dbReference type="PROSITE" id="PS51186">
    <property type="entry name" value="GNAT"/>
    <property type="match status" value="1"/>
</dbReference>
<dbReference type="PANTHER" id="PTHR20531:SF1">
    <property type="entry name" value="N-ALPHA-ACETYLTRANSFERASE 40"/>
    <property type="match status" value="1"/>
</dbReference>
<dbReference type="Pfam" id="PF00583">
    <property type="entry name" value="Acetyltransf_1"/>
    <property type="match status" value="1"/>
</dbReference>
<keyword evidence="13" id="KW-0472">Membrane</keyword>
<keyword evidence="7" id="KW-0808">Transferase</keyword>
<feature type="transmembrane region" description="Helical" evidence="13">
    <location>
        <begin position="12"/>
        <end position="33"/>
    </location>
</feature>
<dbReference type="CDD" id="cd04301">
    <property type="entry name" value="NAT_SF"/>
    <property type="match status" value="1"/>
</dbReference>
<evidence type="ECO:0000259" key="14">
    <source>
        <dbReference type="PROSITE" id="PS51186"/>
    </source>
</evidence>
<sequence length="269" mass="30945">MNESCFESCRPNLGYLIGLLFPLYELVPAMRWITTHLRSLSRDLLEDVDSRIRLRLLIKTSDDDFVQEYVKPSDGWPQWTHPRNDTVYTLSLSRPTAMRDDELEACFDLVDETSGEDYRNSSLGWHPAMKRREMRSPDLRYILVKDGDGRINGFTSLMPTFENHEPVVYCYEIHLKPDLQGTGLGKRLMGYLMDVGENIASVEKAMLTCFVSNASGLKFYEKLGFDKDEYSPRERKLRGGKSGDAGLCYPKPVDGERRRRRSQVPDPSN</sequence>
<evidence type="ECO:0000256" key="10">
    <source>
        <dbReference type="ARBA" id="ARBA00047821"/>
    </source>
</evidence>
<evidence type="ECO:0000256" key="3">
    <source>
        <dbReference type="ARBA" id="ARBA00008870"/>
    </source>
</evidence>
<accession>A0A428U8K9</accession>
<keyword evidence="13" id="KW-1133">Transmembrane helix</keyword>
<dbReference type="Proteomes" id="UP000287144">
    <property type="component" value="Unassembled WGS sequence"/>
</dbReference>
<comment type="catalytic activity">
    <reaction evidence="10">
        <text>N-terminal L-seryl-[histone H2A] + acetyl-CoA = N-terminal N(alpha)-acetyl-L-seryl-[histone H2A] + CoA + H(+)</text>
        <dbReference type="Rhea" id="RHEA:50600"/>
        <dbReference type="Rhea" id="RHEA-COMP:12742"/>
        <dbReference type="Rhea" id="RHEA-COMP:12744"/>
        <dbReference type="ChEBI" id="CHEBI:15378"/>
        <dbReference type="ChEBI" id="CHEBI:57287"/>
        <dbReference type="ChEBI" id="CHEBI:57288"/>
        <dbReference type="ChEBI" id="CHEBI:64738"/>
        <dbReference type="ChEBI" id="CHEBI:83690"/>
        <dbReference type="EC" id="2.3.1.257"/>
    </reaction>
</comment>
<evidence type="ECO:0000256" key="6">
    <source>
        <dbReference type="ARBA" id="ARBA00022490"/>
    </source>
</evidence>
<dbReference type="EC" id="2.3.1.257" evidence="4"/>
<evidence type="ECO:0000256" key="12">
    <source>
        <dbReference type="SAM" id="MobiDB-lite"/>
    </source>
</evidence>
<evidence type="ECO:0000256" key="2">
    <source>
        <dbReference type="ARBA" id="ARBA00004496"/>
    </source>
</evidence>
<evidence type="ECO:0000313" key="16">
    <source>
        <dbReference type="Proteomes" id="UP000287144"/>
    </source>
</evidence>
<feature type="domain" description="N-acetyltransferase" evidence="14">
    <location>
        <begin position="88"/>
        <end position="254"/>
    </location>
</feature>
<comment type="caution">
    <text evidence="15">The sequence shown here is derived from an EMBL/GenBank/DDBJ whole genome shotgun (WGS) entry which is preliminary data.</text>
</comment>
<evidence type="ECO:0000256" key="5">
    <source>
        <dbReference type="ARBA" id="ARBA00015043"/>
    </source>
</evidence>
<reference evidence="15 16" key="1">
    <citation type="submission" date="2017-06" db="EMBL/GenBank/DDBJ databases">
        <title>Comparative genomic analysis of Ambrosia Fusariam Clade fungi.</title>
        <authorList>
            <person name="Stajich J.E."/>
            <person name="Carrillo J."/>
            <person name="Kijimoto T."/>
            <person name="Eskalen A."/>
            <person name="O'Donnell K."/>
            <person name="Kasson M."/>
        </authorList>
    </citation>
    <scope>NUCLEOTIDE SEQUENCE [LARGE SCALE GENOMIC DNA]</scope>
    <source>
        <strain evidence="15 16">NRRL62579</strain>
    </source>
</reference>
<proteinExistence type="inferred from homology"/>
<dbReference type="GO" id="GO:0010485">
    <property type="term" value="F:histone H4 acetyltransferase activity"/>
    <property type="evidence" value="ECO:0007669"/>
    <property type="project" value="InterPro"/>
</dbReference>
<dbReference type="GO" id="GO:1990189">
    <property type="term" value="F:protein N-terminal-serine acetyltransferase activity"/>
    <property type="evidence" value="ECO:0007669"/>
    <property type="project" value="UniProtKB-EC"/>
</dbReference>
<comment type="similarity">
    <text evidence="3">Belongs to the acetyltransferase family. NAA40 subfamily.</text>
</comment>
<keyword evidence="8" id="KW-0539">Nucleus</keyword>
<dbReference type="AlphaFoldDB" id="A0A428U8K9"/>
<dbReference type="Gene3D" id="3.40.630.30">
    <property type="match status" value="1"/>
</dbReference>
<dbReference type="InterPro" id="IPR039949">
    <property type="entry name" value="NAA40"/>
</dbReference>
<dbReference type="InterPro" id="IPR000182">
    <property type="entry name" value="GNAT_dom"/>
</dbReference>
<keyword evidence="9" id="KW-0012">Acyltransferase</keyword>
<keyword evidence="13" id="KW-0812">Transmembrane</keyword>
<protein>
    <recommendedName>
        <fullName evidence="5">N-alpha-acetyltransferase 40</fullName>
        <ecNumber evidence="4">2.3.1.257</ecNumber>
    </recommendedName>
</protein>
<comment type="catalytic activity">
    <reaction evidence="11">
        <text>N-terminal L-seryl-[histone H4] + acetyl-CoA = N-terminal N(alpha)-acetyl-L-seryl-[histone H4] + CoA + H(+)</text>
        <dbReference type="Rhea" id="RHEA:50596"/>
        <dbReference type="Rhea" id="RHEA-COMP:12740"/>
        <dbReference type="Rhea" id="RHEA-COMP:12743"/>
        <dbReference type="ChEBI" id="CHEBI:15378"/>
        <dbReference type="ChEBI" id="CHEBI:57287"/>
        <dbReference type="ChEBI" id="CHEBI:57288"/>
        <dbReference type="ChEBI" id="CHEBI:64738"/>
        <dbReference type="ChEBI" id="CHEBI:83690"/>
        <dbReference type="EC" id="2.3.1.257"/>
    </reaction>
</comment>
<name>A0A428U8K9_9HYPO</name>
<evidence type="ECO:0000256" key="9">
    <source>
        <dbReference type="ARBA" id="ARBA00023315"/>
    </source>
</evidence>
<dbReference type="GO" id="GO:0005737">
    <property type="term" value="C:cytoplasm"/>
    <property type="evidence" value="ECO:0007669"/>
    <property type="project" value="UniProtKB-SubCell"/>
</dbReference>
<dbReference type="GO" id="GO:0043998">
    <property type="term" value="F:histone H2A acetyltransferase activity"/>
    <property type="evidence" value="ECO:0007669"/>
    <property type="project" value="InterPro"/>
</dbReference>
<dbReference type="SUPFAM" id="SSF55729">
    <property type="entry name" value="Acyl-CoA N-acyltransferases (Nat)"/>
    <property type="match status" value="1"/>
</dbReference>